<organism evidence="2 3">
    <name type="scientific">Simplicispira metamorpha</name>
    <dbReference type="NCBI Taxonomy" id="80881"/>
    <lineage>
        <taxon>Bacteria</taxon>
        <taxon>Pseudomonadati</taxon>
        <taxon>Pseudomonadota</taxon>
        <taxon>Betaproteobacteria</taxon>
        <taxon>Burkholderiales</taxon>
        <taxon>Comamonadaceae</taxon>
        <taxon>Simplicispira</taxon>
    </lineage>
</organism>
<evidence type="ECO:0000313" key="2">
    <source>
        <dbReference type="EMBL" id="TCP19650.1"/>
    </source>
</evidence>
<dbReference type="PANTHER" id="PTHR30283:SF4">
    <property type="entry name" value="PEROXIDE STRESS RESISTANCE PROTEIN YAAA"/>
    <property type="match status" value="1"/>
</dbReference>
<dbReference type="NCBIfam" id="NF002542">
    <property type="entry name" value="PRK02101.1-3"/>
    <property type="match status" value="1"/>
</dbReference>
<dbReference type="AlphaFoldDB" id="A0A4R2NEL1"/>
<protein>
    <recommendedName>
        <fullName evidence="1">UPF0246 protein EV674_104110</fullName>
    </recommendedName>
</protein>
<accession>A0A4R2NEL1</accession>
<evidence type="ECO:0000256" key="1">
    <source>
        <dbReference type="HAMAP-Rule" id="MF_00652"/>
    </source>
</evidence>
<dbReference type="EMBL" id="SLXH01000004">
    <property type="protein sequence ID" value="TCP19650.1"/>
    <property type="molecule type" value="Genomic_DNA"/>
</dbReference>
<keyword evidence="3" id="KW-1185">Reference proteome</keyword>
<proteinExistence type="inferred from homology"/>
<evidence type="ECO:0000313" key="3">
    <source>
        <dbReference type="Proteomes" id="UP000295182"/>
    </source>
</evidence>
<dbReference type="HAMAP" id="MF_00652">
    <property type="entry name" value="UPF0246"/>
    <property type="match status" value="1"/>
</dbReference>
<dbReference type="GO" id="GO:0005829">
    <property type="term" value="C:cytosol"/>
    <property type="evidence" value="ECO:0007669"/>
    <property type="project" value="TreeGrafter"/>
</dbReference>
<dbReference type="RefSeq" id="WP_119012002.1">
    <property type="nucleotide sequence ID" value="NZ_QXNC01000002.1"/>
</dbReference>
<name>A0A4R2NEL1_9BURK</name>
<dbReference type="PANTHER" id="PTHR30283">
    <property type="entry name" value="PEROXIDE STRESS RESPONSE PROTEIN YAAA"/>
    <property type="match status" value="1"/>
</dbReference>
<dbReference type="InterPro" id="IPR005583">
    <property type="entry name" value="YaaA"/>
</dbReference>
<dbReference type="OrthoDB" id="9777133at2"/>
<sequence>MLILLSPAKSLDYDTPVPAGLAHTLPRFIPQSSQLIALLRQQSPQEVASLMKISDALAALNVARYASWTPQFSADNARQAVLAFNGDVYEGLDARTLSHAELDWAQAHLAILSGLYGVLRPLDWMQPYRLEMGTRLRTSAGNTLYQFWGAHIAQCLNQQLAATSSNAPGMPAKAPTTAPVVLNLASQEYFKAVDCKALQARVVECVFEEWKGSRYQIVSFHAKRARGLMARYAIRQRCTRPEQLQHFDAEGYAFDSAASTPDRLVFRRRRD</sequence>
<comment type="similarity">
    <text evidence="1">Belongs to the UPF0246 family.</text>
</comment>
<dbReference type="Proteomes" id="UP000295182">
    <property type="component" value="Unassembled WGS sequence"/>
</dbReference>
<dbReference type="Pfam" id="PF03883">
    <property type="entry name" value="H2O2_YaaD"/>
    <property type="match status" value="1"/>
</dbReference>
<gene>
    <name evidence="2" type="ORF">EV674_104110</name>
</gene>
<comment type="caution">
    <text evidence="2">The sequence shown here is derived from an EMBL/GenBank/DDBJ whole genome shotgun (WGS) entry which is preliminary data.</text>
</comment>
<dbReference type="GO" id="GO:0033194">
    <property type="term" value="P:response to hydroperoxide"/>
    <property type="evidence" value="ECO:0007669"/>
    <property type="project" value="TreeGrafter"/>
</dbReference>
<reference evidence="2 3" key="1">
    <citation type="submission" date="2019-03" db="EMBL/GenBank/DDBJ databases">
        <title>Genomic Encyclopedia of Type Strains, Phase IV (KMG-IV): sequencing the most valuable type-strain genomes for metagenomic binning, comparative biology and taxonomic classification.</title>
        <authorList>
            <person name="Goeker M."/>
        </authorList>
    </citation>
    <scope>NUCLEOTIDE SEQUENCE [LARGE SCALE GENOMIC DNA]</scope>
    <source>
        <strain evidence="2 3">DSM 1837</strain>
    </source>
</reference>